<dbReference type="Proteomes" id="UP000587462">
    <property type="component" value="Unassembled WGS sequence"/>
</dbReference>
<evidence type="ECO:0000256" key="1">
    <source>
        <dbReference type="SAM" id="Phobius"/>
    </source>
</evidence>
<dbReference type="AlphaFoldDB" id="A0A7Y7E7T4"/>
<organism evidence="3 4">
    <name type="scientific">Streptomyces morookaense</name>
    <name type="common">Streptoverticillium morookaense</name>
    <dbReference type="NCBI Taxonomy" id="1970"/>
    <lineage>
        <taxon>Bacteria</taxon>
        <taxon>Bacillati</taxon>
        <taxon>Actinomycetota</taxon>
        <taxon>Actinomycetes</taxon>
        <taxon>Kitasatosporales</taxon>
        <taxon>Streptomycetaceae</taxon>
        <taxon>Streptomyces</taxon>
    </lineage>
</organism>
<feature type="domain" description="Pyrrolo-quinoline quinone repeat" evidence="2">
    <location>
        <begin position="190"/>
        <end position="321"/>
    </location>
</feature>
<accession>A0A7Y7E7T4</accession>
<feature type="transmembrane region" description="Helical" evidence="1">
    <location>
        <begin position="51"/>
        <end position="69"/>
    </location>
</feature>
<evidence type="ECO:0000313" key="4">
    <source>
        <dbReference type="Proteomes" id="UP000587462"/>
    </source>
</evidence>
<dbReference type="InterPro" id="IPR015943">
    <property type="entry name" value="WD40/YVTN_repeat-like_dom_sf"/>
</dbReference>
<evidence type="ECO:0000259" key="2">
    <source>
        <dbReference type="Pfam" id="PF13360"/>
    </source>
</evidence>
<keyword evidence="1" id="KW-0812">Transmembrane</keyword>
<dbReference type="InterPro" id="IPR002372">
    <property type="entry name" value="PQQ_rpt_dom"/>
</dbReference>
<sequence length="474" mass="48992">MQPIRVLKAVMVAATAAVIGWAVLFIVRNYAGSGRCAGGACPTGSGARTGLAFLFAAVGVLGLFGAVNWAIGKGCWPKRQVWGVLAPAGLLAGLLPGWLLYDGLTGGRLDLQWSAARDRPDTAEALGNWSVGSTLVQARGNGLTAYAARDGAQRWQRPAPAGESVCAMSDRTSGGTGLVAFGGYLKPCDTVALVNLSTGQPVWQQKTDGDPAVIKAADARIALADGTAVVAENGAVRGLAAGDGAERWKRTEAEGCRVAAVGASAARALVVDRCGTDAFRLSSLDARTGEESWNSALPSGKEVHVLSAEPAVVVVDGKALPFDGRGHGRAAIPLALPRDYIGFAARPVTRAVITGDVLVTAVTPDWNPAPRSVGAYALSDGHQVWTQHFDDEVSALALRPDGRLAVLTRDGGGDGTIRPLDVRTGQSAGGIEPLTGEDSLIGPWSVELFPDPHGYVIANRSLTGDYPPALGARR</sequence>
<proteinExistence type="predicted"/>
<dbReference type="Gene3D" id="2.130.10.10">
    <property type="entry name" value="YVTN repeat-like/Quinoprotein amine dehydrogenase"/>
    <property type="match status" value="1"/>
</dbReference>
<keyword evidence="1" id="KW-0472">Membrane</keyword>
<keyword evidence="1" id="KW-1133">Transmembrane helix</keyword>
<name>A0A7Y7E7T4_STRMO</name>
<dbReference type="InterPro" id="IPR011047">
    <property type="entry name" value="Quinoprotein_ADH-like_sf"/>
</dbReference>
<feature type="transmembrane region" description="Helical" evidence="1">
    <location>
        <begin position="12"/>
        <end position="31"/>
    </location>
</feature>
<protein>
    <recommendedName>
        <fullName evidence="2">Pyrrolo-quinoline quinone repeat domain-containing protein</fullName>
    </recommendedName>
</protein>
<reference evidence="3 4" key="1">
    <citation type="submission" date="2020-04" db="EMBL/GenBank/DDBJ databases">
        <title>Draft Genome Sequence of Streptomyces morookaense DSM 40503, an 8-azaguanine-producing strain.</title>
        <authorList>
            <person name="Qi J."/>
            <person name="Gao J.-M."/>
        </authorList>
    </citation>
    <scope>NUCLEOTIDE SEQUENCE [LARGE SCALE GENOMIC DNA]</scope>
    <source>
        <strain evidence="3 4">DSM 40503</strain>
    </source>
</reference>
<feature type="transmembrane region" description="Helical" evidence="1">
    <location>
        <begin position="81"/>
        <end position="101"/>
    </location>
</feature>
<evidence type="ECO:0000313" key="3">
    <source>
        <dbReference type="EMBL" id="NVK79278.1"/>
    </source>
</evidence>
<dbReference type="SUPFAM" id="SSF50998">
    <property type="entry name" value="Quinoprotein alcohol dehydrogenase-like"/>
    <property type="match status" value="1"/>
</dbReference>
<comment type="caution">
    <text evidence="3">The sequence shown here is derived from an EMBL/GenBank/DDBJ whole genome shotgun (WGS) entry which is preliminary data.</text>
</comment>
<dbReference type="EMBL" id="JABBXF010000035">
    <property type="protein sequence ID" value="NVK79278.1"/>
    <property type="molecule type" value="Genomic_DNA"/>
</dbReference>
<gene>
    <name evidence="3" type="ORF">HG542_16610</name>
</gene>
<dbReference type="RefSeq" id="WP_171082152.1">
    <property type="nucleotide sequence ID" value="NZ_BNBU01000009.1"/>
</dbReference>
<keyword evidence="4" id="KW-1185">Reference proteome</keyword>
<dbReference type="Pfam" id="PF13360">
    <property type="entry name" value="PQQ_2"/>
    <property type="match status" value="1"/>
</dbReference>